<keyword evidence="5 6" id="KW-0472">Membrane</keyword>
<dbReference type="PANTHER" id="PTHR43701">
    <property type="entry name" value="MEMBRANE TRANSPORTER PROTEIN MJ0441-RELATED"/>
    <property type="match status" value="1"/>
</dbReference>
<protein>
    <recommendedName>
        <fullName evidence="6">Probable membrane transporter protein</fullName>
    </recommendedName>
</protein>
<feature type="transmembrane region" description="Helical" evidence="6">
    <location>
        <begin position="189"/>
        <end position="222"/>
    </location>
</feature>
<dbReference type="Proteomes" id="UP001157133">
    <property type="component" value="Unassembled WGS sequence"/>
</dbReference>
<keyword evidence="4 6" id="KW-1133">Transmembrane helix</keyword>
<feature type="transmembrane region" description="Helical" evidence="6">
    <location>
        <begin position="229"/>
        <end position="250"/>
    </location>
</feature>
<feature type="transmembrane region" description="Helical" evidence="6">
    <location>
        <begin position="256"/>
        <end position="275"/>
    </location>
</feature>
<evidence type="ECO:0000256" key="3">
    <source>
        <dbReference type="ARBA" id="ARBA00022692"/>
    </source>
</evidence>
<comment type="subcellular location">
    <subcellularLocation>
        <location evidence="6">Cell membrane</location>
        <topology evidence="6">Multi-pass membrane protein</topology>
    </subcellularLocation>
    <subcellularLocation>
        <location evidence="1">Membrane</location>
        <topology evidence="1">Multi-pass membrane protein</topology>
    </subcellularLocation>
</comment>
<organism evidence="7 8">
    <name type="scientific">Thalassotalea eurytherma</name>
    <dbReference type="NCBI Taxonomy" id="1144278"/>
    <lineage>
        <taxon>Bacteria</taxon>
        <taxon>Pseudomonadati</taxon>
        <taxon>Pseudomonadota</taxon>
        <taxon>Gammaproteobacteria</taxon>
        <taxon>Alteromonadales</taxon>
        <taxon>Colwelliaceae</taxon>
        <taxon>Thalassotalea</taxon>
    </lineage>
</organism>
<sequence length="306" mass="33131">MSRSSTVFPKTNITNQNPMRISNPKFLAFLLVFWAGLIALAPDSLVNLVNYVVFSLLGVLGAIFANSTGAGGGVVFIPMFNQLAFTEQQAIATSFAIQCFGMTAGALTWFYHYKLERAPFGQWPSFIQVIKVSALASIVGLWSVYGASISPPSSLHYSFSWFSLLLGICIVFIALVIKPQPIHQRLLAIDWLMIVAISLFGGAITAWLSVGIGELIAIYLIIRRFDVNMAVAVAVIVSAFTVWAAIGQHTLVNFNVYWQVVLFAGPGAIFGGVLAKALVAKLSTKRLKVFFAFWLLVIGGVGVVTS</sequence>
<accession>A0ABQ6H391</accession>
<evidence type="ECO:0000256" key="2">
    <source>
        <dbReference type="ARBA" id="ARBA00009142"/>
    </source>
</evidence>
<comment type="caution">
    <text evidence="7">The sequence shown here is derived from an EMBL/GenBank/DDBJ whole genome shotgun (WGS) entry which is preliminary data.</text>
</comment>
<feature type="transmembrane region" description="Helical" evidence="6">
    <location>
        <begin position="123"/>
        <end position="145"/>
    </location>
</feature>
<feature type="transmembrane region" description="Helical" evidence="6">
    <location>
        <begin position="51"/>
        <end position="78"/>
    </location>
</feature>
<dbReference type="RefSeq" id="WP_284206931.1">
    <property type="nucleotide sequence ID" value="NZ_BSSU01000005.1"/>
</dbReference>
<name>A0ABQ6H391_9GAMM</name>
<feature type="transmembrane region" description="Helical" evidence="6">
    <location>
        <begin position="287"/>
        <end position="305"/>
    </location>
</feature>
<evidence type="ECO:0000313" key="7">
    <source>
        <dbReference type="EMBL" id="GLX81590.1"/>
    </source>
</evidence>
<dbReference type="InterPro" id="IPR051598">
    <property type="entry name" value="TSUP/Inactive_protease-like"/>
</dbReference>
<evidence type="ECO:0000256" key="6">
    <source>
        <dbReference type="RuleBase" id="RU363041"/>
    </source>
</evidence>
<keyword evidence="3 6" id="KW-0812">Transmembrane</keyword>
<evidence type="ECO:0000313" key="8">
    <source>
        <dbReference type="Proteomes" id="UP001157133"/>
    </source>
</evidence>
<gene>
    <name evidence="7" type="ORF">theurythT_10420</name>
</gene>
<evidence type="ECO:0000256" key="1">
    <source>
        <dbReference type="ARBA" id="ARBA00004141"/>
    </source>
</evidence>
<evidence type="ECO:0000256" key="4">
    <source>
        <dbReference type="ARBA" id="ARBA00022989"/>
    </source>
</evidence>
<reference evidence="7 8" key="1">
    <citation type="submission" date="2023-03" db="EMBL/GenBank/DDBJ databases">
        <title>Draft genome sequence of Thalassotalea eurytherma JCM 18482T.</title>
        <authorList>
            <person name="Sawabe T."/>
        </authorList>
    </citation>
    <scope>NUCLEOTIDE SEQUENCE [LARGE SCALE GENOMIC DNA]</scope>
    <source>
        <strain evidence="7 8">JCM 18482</strain>
    </source>
</reference>
<comment type="similarity">
    <text evidence="2 6">Belongs to the 4-toluene sulfonate uptake permease (TSUP) (TC 2.A.102) family.</text>
</comment>
<keyword evidence="6" id="KW-1003">Cell membrane</keyword>
<dbReference type="InterPro" id="IPR002781">
    <property type="entry name" value="TM_pro_TauE-like"/>
</dbReference>
<dbReference type="EMBL" id="BSSU01000005">
    <property type="protein sequence ID" value="GLX81590.1"/>
    <property type="molecule type" value="Genomic_DNA"/>
</dbReference>
<feature type="transmembrane region" description="Helical" evidence="6">
    <location>
        <begin position="157"/>
        <end position="177"/>
    </location>
</feature>
<evidence type="ECO:0000256" key="5">
    <source>
        <dbReference type="ARBA" id="ARBA00023136"/>
    </source>
</evidence>
<dbReference type="PANTHER" id="PTHR43701:SF2">
    <property type="entry name" value="MEMBRANE TRANSPORTER PROTEIN YJNA-RELATED"/>
    <property type="match status" value="1"/>
</dbReference>
<proteinExistence type="inferred from homology"/>
<dbReference type="Pfam" id="PF01925">
    <property type="entry name" value="TauE"/>
    <property type="match status" value="1"/>
</dbReference>
<feature type="transmembrane region" description="Helical" evidence="6">
    <location>
        <begin position="26"/>
        <end position="45"/>
    </location>
</feature>
<keyword evidence="8" id="KW-1185">Reference proteome</keyword>
<feature type="transmembrane region" description="Helical" evidence="6">
    <location>
        <begin position="90"/>
        <end position="111"/>
    </location>
</feature>